<reference evidence="1" key="1">
    <citation type="submission" date="2019-08" db="EMBL/GenBank/DDBJ databases">
        <title>The genome of the North American firefly Photinus pyralis.</title>
        <authorList>
            <consortium name="Photinus pyralis genome working group"/>
            <person name="Fallon T.R."/>
            <person name="Sander Lower S.E."/>
            <person name="Weng J.-K."/>
        </authorList>
    </citation>
    <scope>NUCLEOTIDE SEQUENCE</scope>
    <source>
        <strain evidence="1">TRF0915ILg1</strain>
        <tissue evidence="1">Whole body</tissue>
    </source>
</reference>
<accession>A0A8K0CN69</accession>
<proteinExistence type="predicted"/>
<name>A0A8K0CN69_IGNLU</name>
<dbReference type="Proteomes" id="UP000801492">
    <property type="component" value="Unassembled WGS sequence"/>
</dbReference>
<sequence length="106" mass="12564">MFEVNSRDHGGPDTFADIEDDDQDYLINYWYFKLMYPKRFARYLESKWQVISTEEKTTFYTVDFSETPRITCSIQIDKELRVTVTLDGRCVDPCDLTWAIPITTDK</sequence>
<dbReference type="EMBL" id="VTPC01074936">
    <property type="protein sequence ID" value="KAF2888681.1"/>
    <property type="molecule type" value="Genomic_DNA"/>
</dbReference>
<organism evidence="1 2">
    <name type="scientific">Ignelater luminosus</name>
    <name type="common">Cucubano</name>
    <name type="synonym">Pyrophorus luminosus</name>
    <dbReference type="NCBI Taxonomy" id="2038154"/>
    <lineage>
        <taxon>Eukaryota</taxon>
        <taxon>Metazoa</taxon>
        <taxon>Ecdysozoa</taxon>
        <taxon>Arthropoda</taxon>
        <taxon>Hexapoda</taxon>
        <taxon>Insecta</taxon>
        <taxon>Pterygota</taxon>
        <taxon>Neoptera</taxon>
        <taxon>Endopterygota</taxon>
        <taxon>Coleoptera</taxon>
        <taxon>Polyphaga</taxon>
        <taxon>Elateriformia</taxon>
        <taxon>Elateroidea</taxon>
        <taxon>Elateridae</taxon>
        <taxon>Agrypninae</taxon>
        <taxon>Pyrophorini</taxon>
        <taxon>Ignelater</taxon>
    </lineage>
</organism>
<gene>
    <name evidence="1" type="ORF">ILUMI_17492</name>
</gene>
<evidence type="ECO:0000313" key="2">
    <source>
        <dbReference type="Proteomes" id="UP000801492"/>
    </source>
</evidence>
<comment type="caution">
    <text evidence="1">The sequence shown here is derived from an EMBL/GenBank/DDBJ whole genome shotgun (WGS) entry which is preliminary data.</text>
</comment>
<dbReference type="OrthoDB" id="6742061at2759"/>
<evidence type="ECO:0000313" key="1">
    <source>
        <dbReference type="EMBL" id="KAF2888681.1"/>
    </source>
</evidence>
<protein>
    <submittedName>
        <fullName evidence="1">Uncharacterized protein</fullName>
    </submittedName>
</protein>
<dbReference type="AlphaFoldDB" id="A0A8K0CN69"/>
<keyword evidence="2" id="KW-1185">Reference proteome</keyword>
<feature type="non-terminal residue" evidence="1">
    <location>
        <position position="106"/>
    </location>
</feature>